<dbReference type="InParanoid" id="G7E0G2"/>
<dbReference type="InterPro" id="IPR001163">
    <property type="entry name" value="Sm_dom_euk/arc"/>
</dbReference>
<dbReference type="SUPFAM" id="SSF50182">
    <property type="entry name" value="Sm-like ribonucleoproteins"/>
    <property type="match status" value="1"/>
</dbReference>
<dbReference type="SMART" id="SM00651">
    <property type="entry name" value="Sm"/>
    <property type="match status" value="1"/>
</dbReference>
<dbReference type="Gene3D" id="2.30.30.100">
    <property type="match status" value="1"/>
</dbReference>
<sequence>MKLVNEPYVYPEPAKTKAIYQVQHGLMGQKLEVTLSDGRRINGVFAALNQTSDIILVDATETVQEGDSVRTRSVGTVMLPGQHLVRATSRSQMHLDIA</sequence>
<keyword evidence="3" id="KW-1185">Reference proteome</keyword>
<dbReference type="InterPro" id="IPR010920">
    <property type="entry name" value="LSM_dom_sf"/>
</dbReference>
<comment type="caution">
    <text evidence="2">The sequence shown here is derived from an EMBL/GenBank/DDBJ whole genome shotgun (WGS) entry which is preliminary data.</text>
</comment>
<evidence type="ECO:0000313" key="2">
    <source>
        <dbReference type="EMBL" id="GAA96322.1"/>
    </source>
</evidence>
<feature type="domain" description="Sm" evidence="1">
    <location>
        <begin position="21"/>
        <end position="89"/>
    </location>
</feature>
<proteinExistence type="predicted"/>
<dbReference type="GO" id="GO:0032991">
    <property type="term" value="C:protein-containing complex"/>
    <property type="evidence" value="ECO:0007669"/>
    <property type="project" value="UniProtKB-ARBA"/>
</dbReference>
<dbReference type="RefSeq" id="XP_014566918.1">
    <property type="nucleotide sequence ID" value="XM_014711432.1"/>
</dbReference>
<accession>G7E0G2</accession>
<dbReference type="Proteomes" id="UP000009131">
    <property type="component" value="Unassembled WGS sequence"/>
</dbReference>
<evidence type="ECO:0000259" key="1">
    <source>
        <dbReference type="SMART" id="SM00651"/>
    </source>
</evidence>
<dbReference type="HOGENOM" id="CLU_2334078_0_0_1"/>
<dbReference type="OrthoDB" id="368909at2759"/>
<organism evidence="2 3">
    <name type="scientific">Mixia osmundae (strain CBS 9802 / IAM 14324 / JCM 22182 / KY 12970)</name>
    <dbReference type="NCBI Taxonomy" id="764103"/>
    <lineage>
        <taxon>Eukaryota</taxon>
        <taxon>Fungi</taxon>
        <taxon>Dikarya</taxon>
        <taxon>Basidiomycota</taxon>
        <taxon>Pucciniomycotina</taxon>
        <taxon>Mixiomycetes</taxon>
        <taxon>Mixiales</taxon>
        <taxon>Mixiaceae</taxon>
        <taxon>Mixia</taxon>
    </lineage>
</organism>
<gene>
    <name evidence="2" type="primary">Mo02988</name>
    <name evidence="2" type="ORF">E5Q_02988</name>
</gene>
<name>G7E0G2_MIXOS</name>
<evidence type="ECO:0000313" key="3">
    <source>
        <dbReference type="Proteomes" id="UP000009131"/>
    </source>
</evidence>
<dbReference type="EMBL" id="BABT02000078">
    <property type="protein sequence ID" value="GAA96322.1"/>
    <property type="molecule type" value="Genomic_DNA"/>
</dbReference>
<dbReference type="Pfam" id="PF01423">
    <property type="entry name" value="LSM"/>
    <property type="match status" value="1"/>
</dbReference>
<dbReference type="AlphaFoldDB" id="G7E0G2"/>
<reference evidence="2 3" key="2">
    <citation type="journal article" date="2012" name="Open Biol.">
        <title>Characteristics of nucleosomes and linker DNA regions on the genome of the basidiomycete Mixia osmundae revealed by mono- and dinucleosome mapping.</title>
        <authorList>
            <person name="Nishida H."/>
            <person name="Kondo S."/>
            <person name="Matsumoto T."/>
            <person name="Suzuki Y."/>
            <person name="Yoshikawa H."/>
            <person name="Taylor T.D."/>
            <person name="Sugiyama J."/>
        </authorList>
    </citation>
    <scope>NUCLEOTIDE SEQUENCE [LARGE SCALE GENOMIC DNA]</scope>
    <source>
        <strain evidence="3">CBS 9802 / IAM 14324 / JCM 22182 / KY 12970</strain>
    </source>
</reference>
<protein>
    <recommendedName>
        <fullName evidence="1">Sm domain-containing protein</fullName>
    </recommendedName>
</protein>
<reference evidence="2 3" key="1">
    <citation type="journal article" date="2011" name="J. Gen. Appl. Microbiol.">
        <title>Draft genome sequencing of the enigmatic basidiomycete Mixia osmundae.</title>
        <authorList>
            <person name="Nishida H."/>
            <person name="Nagatsuka Y."/>
            <person name="Sugiyama J."/>
        </authorList>
    </citation>
    <scope>NUCLEOTIDE SEQUENCE [LARGE SCALE GENOMIC DNA]</scope>
    <source>
        <strain evidence="3">CBS 9802 / IAM 14324 / JCM 22182 / KY 12970</strain>
    </source>
</reference>